<keyword evidence="1" id="KW-1133">Transmembrane helix</keyword>
<dbReference type="RefSeq" id="WP_230549426.1">
    <property type="nucleotide sequence ID" value="NZ_JAJISD010000001.1"/>
</dbReference>
<dbReference type="Proteomes" id="UP001198862">
    <property type="component" value="Unassembled WGS sequence"/>
</dbReference>
<feature type="transmembrane region" description="Helical" evidence="1">
    <location>
        <begin position="23"/>
        <end position="45"/>
    </location>
</feature>
<protein>
    <submittedName>
        <fullName evidence="2">Uncharacterized protein</fullName>
    </submittedName>
</protein>
<evidence type="ECO:0000313" key="2">
    <source>
        <dbReference type="EMBL" id="MCC8428230.1"/>
    </source>
</evidence>
<sequence length="56" mass="5469">MALGLGLLFTAIGGSFEGSAAMGGVAVGLPLGSVLGFGLGGWLVLRSWKPAPRSAP</sequence>
<accession>A0ABS8KQA0</accession>
<keyword evidence="3" id="KW-1185">Reference proteome</keyword>
<organism evidence="2 3">
    <name type="scientific">Reyranella aquatilis</name>
    <dbReference type="NCBI Taxonomy" id="2035356"/>
    <lineage>
        <taxon>Bacteria</taxon>
        <taxon>Pseudomonadati</taxon>
        <taxon>Pseudomonadota</taxon>
        <taxon>Alphaproteobacteria</taxon>
        <taxon>Hyphomicrobiales</taxon>
        <taxon>Reyranellaceae</taxon>
        <taxon>Reyranella</taxon>
    </lineage>
</organism>
<keyword evidence="1" id="KW-0472">Membrane</keyword>
<evidence type="ECO:0000256" key="1">
    <source>
        <dbReference type="SAM" id="Phobius"/>
    </source>
</evidence>
<comment type="caution">
    <text evidence="2">The sequence shown here is derived from an EMBL/GenBank/DDBJ whole genome shotgun (WGS) entry which is preliminary data.</text>
</comment>
<proteinExistence type="predicted"/>
<name>A0ABS8KQA0_9HYPH</name>
<reference evidence="2 3" key="1">
    <citation type="submission" date="2021-11" db="EMBL/GenBank/DDBJ databases">
        <authorList>
            <person name="Lee D.-H."/>
            <person name="Kim S.-B."/>
        </authorList>
    </citation>
    <scope>NUCLEOTIDE SEQUENCE [LARGE SCALE GENOMIC DNA]</scope>
    <source>
        <strain evidence="2 3">KCTC 52223</strain>
    </source>
</reference>
<dbReference type="EMBL" id="JAJISD010000001">
    <property type="protein sequence ID" value="MCC8428230.1"/>
    <property type="molecule type" value="Genomic_DNA"/>
</dbReference>
<gene>
    <name evidence="2" type="ORF">LJ725_04585</name>
</gene>
<keyword evidence="1" id="KW-0812">Transmembrane</keyword>
<evidence type="ECO:0000313" key="3">
    <source>
        <dbReference type="Proteomes" id="UP001198862"/>
    </source>
</evidence>